<evidence type="ECO:0000313" key="4">
    <source>
        <dbReference type="Proteomes" id="UP000177006"/>
    </source>
</evidence>
<proteinExistence type="predicted"/>
<comment type="caution">
    <text evidence="3">The sequence shown here is derived from an EMBL/GenBank/DDBJ whole genome shotgun (WGS) entry which is preliminary data.</text>
</comment>
<name>A0A1F5E4F9_9BACT</name>
<dbReference type="Gene3D" id="6.10.250.3150">
    <property type="match status" value="1"/>
</dbReference>
<reference evidence="3 4" key="1">
    <citation type="journal article" date="2016" name="Nat. Commun.">
        <title>Thousands of microbial genomes shed light on interconnected biogeochemical processes in an aquifer system.</title>
        <authorList>
            <person name="Anantharaman K."/>
            <person name="Brown C.T."/>
            <person name="Hug L.A."/>
            <person name="Sharon I."/>
            <person name="Castelle C.J."/>
            <person name="Probst A.J."/>
            <person name="Thomas B.C."/>
            <person name="Singh A."/>
            <person name="Wilkins M.J."/>
            <person name="Karaoz U."/>
            <person name="Brodie E.L."/>
            <person name="Williams K.H."/>
            <person name="Hubbard S.S."/>
            <person name="Banfield J.F."/>
        </authorList>
    </citation>
    <scope>NUCLEOTIDE SEQUENCE [LARGE SCALE GENOMIC DNA]</scope>
</reference>
<keyword evidence="1" id="KW-0175">Coiled coil</keyword>
<dbReference type="InterPro" id="IPR013693">
    <property type="entry name" value="SpoIID/LytB_N"/>
</dbReference>
<dbReference type="Proteomes" id="UP000177006">
    <property type="component" value="Unassembled WGS sequence"/>
</dbReference>
<accession>A0A1F5E4F9</accession>
<dbReference type="STRING" id="1797457.A2160_00615"/>
<feature type="domain" description="Sporulation stage II protein D amidase enhancer LytB N-terminal" evidence="2">
    <location>
        <begin position="314"/>
        <end position="389"/>
    </location>
</feature>
<organism evidence="3 4">
    <name type="scientific">Candidatus Beckwithbacteria bacterium RBG_13_42_9</name>
    <dbReference type="NCBI Taxonomy" id="1797457"/>
    <lineage>
        <taxon>Bacteria</taxon>
        <taxon>Candidatus Beckwithiibacteriota</taxon>
    </lineage>
</organism>
<gene>
    <name evidence="3" type="ORF">A2160_00615</name>
</gene>
<dbReference type="EMBL" id="MEZK01000023">
    <property type="protein sequence ID" value="OGD62282.1"/>
    <property type="molecule type" value="Genomic_DNA"/>
</dbReference>
<sequence length="581" mass="64462">MSKLKAQSVKFKFLKVILFISVLATCSLLLVVKSVRADELEDLAKQIADLESARQQSINATKPLEGQLSQLDQKLQTIQAGLNQAAVHLANLEQSIVDRELAFKTQYAILADRVEAYYKHLRGPSAFFYLISSDKASELTKQLSYQQAVTDDDKATIVKISEDLAQLQKDKIKVEKDRELLASLQQQLDQQAQFFRKEIKGAKEYQAKLSQQIAQLSAKQQQLLAQKLGSLNLPTSLGAGPLYCTDDRKIDPGFGSGFAFFTFGIPHRVGLNQYGAYGRAKANQGYQDILRAYFDNVSFEKRDNVTLKVQGYGEKPLEDYLLGIYEMPGDWPLDALKAQVVAARSYALAYTGNGANEICTTQACQVYKGGNKGGAWEQAVRETAGEVMVSGGQVITAWYASTAGGYTFRSADVGWNDRPWTKRVRDTSSDVGNFSDLFNNAFDKDSPCFYAAQGWRAEYGKSAWLKPSEVADIVNVLLLAKNDGSTQTHLSQADKPNPDGTDTWDAEKVKQELRNRHINPFSNISDVGIDWDRGLGRTTNVTFNGDGGSATFNSDEFKNYFNLRAPANIQIVGPLYNVEKR</sequence>
<protein>
    <recommendedName>
        <fullName evidence="2">Sporulation stage II protein D amidase enhancer LytB N-terminal domain-containing protein</fullName>
    </recommendedName>
</protein>
<dbReference type="GO" id="GO:0030435">
    <property type="term" value="P:sporulation resulting in formation of a cellular spore"/>
    <property type="evidence" value="ECO:0007669"/>
    <property type="project" value="InterPro"/>
</dbReference>
<dbReference type="InterPro" id="IPR013486">
    <property type="entry name" value="SpoIID/LytB"/>
</dbReference>
<evidence type="ECO:0000313" key="3">
    <source>
        <dbReference type="EMBL" id="OGD62282.1"/>
    </source>
</evidence>
<dbReference type="NCBIfam" id="TIGR02669">
    <property type="entry name" value="SpoIID_LytB"/>
    <property type="match status" value="1"/>
</dbReference>
<feature type="coiled-coil region" evidence="1">
    <location>
        <begin position="157"/>
        <end position="226"/>
    </location>
</feature>
<dbReference type="AlphaFoldDB" id="A0A1F5E4F9"/>
<dbReference type="Pfam" id="PF08486">
    <property type="entry name" value="SpoIID"/>
    <property type="match status" value="1"/>
</dbReference>
<evidence type="ECO:0000259" key="2">
    <source>
        <dbReference type="Pfam" id="PF08486"/>
    </source>
</evidence>
<evidence type="ECO:0000256" key="1">
    <source>
        <dbReference type="SAM" id="Coils"/>
    </source>
</evidence>